<dbReference type="Proteomes" id="UP000273786">
    <property type="component" value="Unassembled WGS sequence"/>
</dbReference>
<sequence length="358" mass="37715">MSMAEKRLCIGVLFGGRSAEHEVSLLSATNVMRALDPAKYDAVPIFVTRQGQWLLSSFQDGALATPSSGAEICLVPGGHGRMLAVPADGPPHELPAIDILFPVLHGLHGEDGAAQGLAEVARVPLAGCGILGSATALDKDIAKRLLKAAGLPAARSVTILPEAAPAFAEIEQALGLPVFLKPARQGSSVGVSKVSGEQDYQAALAEGFKHDGKLLAEEFIRGREIECSVLEDVAGGLFVSRPGEIVPAESHGFYSYDAKYVDKDGAALKVPAELPEKIEGDIRETAAKAFRALGCDAMARVDFFVRPDMTFLINELNTIPGFTDISMYAKAMAASGISYPEVIDRLVAHGLARAARSV</sequence>
<dbReference type="GO" id="GO:0008360">
    <property type="term" value="P:regulation of cell shape"/>
    <property type="evidence" value="ECO:0007669"/>
    <property type="project" value="UniProtKB-KW"/>
</dbReference>
<dbReference type="Pfam" id="PF01820">
    <property type="entry name" value="Dala_Dala_lig_N"/>
    <property type="match status" value="1"/>
</dbReference>
<feature type="active site" evidence="19">
    <location>
        <position position="326"/>
    </location>
</feature>
<evidence type="ECO:0000256" key="19">
    <source>
        <dbReference type="PIRSR" id="PIRSR039102-1"/>
    </source>
</evidence>
<dbReference type="PIRSF" id="PIRSF039102">
    <property type="entry name" value="Ddl/VanB"/>
    <property type="match status" value="1"/>
</dbReference>
<organism evidence="24 25">
    <name type="scientific">Mesorhizobium tamadayense</name>
    <dbReference type="NCBI Taxonomy" id="425306"/>
    <lineage>
        <taxon>Bacteria</taxon>
        <taxon>Pseudomonadati</taxon>
        <taxon>Pseudomonadota</taxon>
        <taxon>Alphaproteobacteria</taxon>
        <taxon>Hyphomicrobiales</taxon>
        <taxon>Phyllobacteriaceae</taxon>
        <taxon>Mesorhizobium</taxon>
    </lineage>
</organism>
<evidence type="ECO:0000256" key="2">
    <source>
        <dbReference type="ARBA" id="ARBA00003921"/>
    </source>
</evidence>
<evidence type="ECO:0000313" key="24">
    <source>
        <dbReference type="EMBL" id="RRH98405.1"/>
    </source>
</evidence>
<accession>A0A3P3FI94</accession>
<keyword evidence="25" id="KW-1185">Reference proteome</keyword>
<evidence type="ECO:0000256" key="13">
    <source>
        <dbReference type="ARBA" id="ARBA00022984"/>
    </source>
</evidence>
<evidence type="ECO:0000256" key="10">
    <source>
        <dbReference type="ARBA" id="ARBA00022840"/>
    </source>
</evidence>
<dbReference type="Gene3D" id="3.40.50.20">
    <property type="match status" value="1"/>
</dbReference>
<evidence type="ECO:0000256" key="3">
    <source>
        <dbReference type="ARBA" id="ARBA00004496"/>
    </source>
</evidence>
<dbReference type="InterPro" id="IPR016185">
    <property type="entry name" value="PreATP-grasp_dom_sf"/>
</dbReference>
<evidence type="ECO:0000256" key="18">
    <source>
        <dbReference type="HAMAP-Rule" id="MF_00047"/>
    </source>
</evidence>
<comment type="pathway">
    <text evidence="4 18">Cell wall biogenesis; peptidoglycan biosynthesis.</text>
</comment>
<evidence type="ECO:0000259" key="23">
    <source>
        <dbReference type="PROSITE" id="PS50975"/>
    </source>
</evidence>
<evidence type="ECO:0000256" key="1">
    <source>
        <dbReference type="ARBA" id="ARBA00001936"/>
    </source>
</evidence>
<dbReference type="GO" id="GO:0046872">
    <property type="term" value="F:metal ion binding"/>
    <property type="evidence" value="ECO:0007669"/>
    <property type="project" value="UniProtKB-KW"/>
</dbReference>
<comment type="catalytic activity">
    <reaction evidence="16 18">
        <text>2 D-alanine + ATP = D-alanyl-D-alanine + ADP + phosphate + H(+)</text>
        <dbReference type="Rhea" id="RHEA:11224"/>
        <dbReference type="ChEBI" id="CHEBI:15378"/>
        <dbReference type="ChEBI" id="CHEBI:30616"/>
        <dbReference type="ChEBI" id="CHEBI:43474"/>
        <dbReference type="ChEBI" id="CHEBI:57416"/>
        <dbReference type="ChEBI" id="CHEBI:57822"/>
        <dbReference type="ChEBI" id="CHEBI:456216"/>
        <dbReference type="EC" id="6.3.2.4"/>
    </reaction>
</comment>
<comment type="pathway">
    <text evidence="17">Glycan biosynthesis.</text>
</comment>
<feature type="binding site" evidence="20">
    <location>
        <begin position="314"/>
        <end position="315"/>
    </location>
    <ligand>
        <name>ATP</name>
        <dbReference type="ChEBI" id="CHEBI:30616"/>
    </ligand>
</feature>
<evidence type="ECO:0000256" key="12">
    <source>
        <dbReference type="ARBA" id="ARBA00022960"/>
    </source>
</evidence>
<dbReference type="Pfam" id="PF07478">
    <property type="entry name" value="Dala_Dala_lig_C"/>
    <property type="match status" value="1"/>
</dbReference>
<comment type="subcellular location">
    <subcellularLocation>
        <location evidence="3 18">Cytoplasm</location>
    </subcellularLocation>
</comment>
<evidence type="ECO:0000256" key="9">
    <source>
        <dbReference type="ARBA" id="ARBA00022741"/>
    </source>
</evidence>
<feature type="binding site" evidence="20">
    <location>
        <position position="139"/>
    </location>
    <ligand>
        <name>ATP</name>
        <dbReference type="ChEBI" id="CHEBI:30616"/>
    </ligand>
</feature>
<feature type="active site" evidence="19">
    <location>
        <position position="187"/>
    </location>
</feature>
<evidence type="ECO:0000256" key="6">
    <source>
        <dbReference type="ARBA" id="ARBA00022490"/>
    </source>
</evidence>
<dbReference type="FunFam" id="3.30.1490.20:FF:000007">
    <property type="entry name" value="D-alanine--D-alanine ligase"/>
    <property type="match status" value="1"/>
</dbReference>
<comment type="cofactor">
    <cofactor evidence="21">
        <name>Mg(2+)</name>
        <dbReference type="ChEBI" id="CHEBI:18420"/>
    </cofactor>
    <cofactor evidence="21">
        <name>Mn(2+)</name>
        <dbReference type="ChEBI" id="CHEBI:29035"/>
    </cofactor>
    <text evidence="21">Binds 2 magnesium or manganese ions per subunit.</text>
</comment>
<dbReference type="InterPro" id="IPR011127">
    <property type="entry name" value="Dala_Dala_lig_N"/>
</dbReference>
<dbReference type="HAMAP" id="MF_00047">
    <property type="entry name" value="Dala_Dala_lig"/>
    <property type="match status" value="1"/>
</dbReference>
<dbReference type="SUPFAM" id="SSF52440">
    <property type="entry name" value="PreATP-grasp domain"/>
    <property type="match status" value="1"/>
</dbReference>
<dbReference type="SUPFAM" id="SSF56059">
    <property type="entry name" value="Glutathione synthetase ATP-binding domain-like"/>
    <property type="match status" value="1"/>
</dbReference>
<evidence type="ECO:0000256" key="22">
    <source>
        <dbReference type="PROSITE-ProRule" id="PRU00409"/>
    </source>
</evidence>
<keyword evidence="11 21" id="KW-0460">Magnesium</keyword>
<evidence type="ECO:0000256" key="7">
    <source>
        <dbReference type="ARBA" id="ARBA00022598"/>
    </source>
</evidence>
<feature type="domain" description="ATP-grasp" evidence="23">
    <location>
        <begin position="143"/>
        <end position="348"/>
    </location>
</feature>
<keyword evidence="8 21" id="KW-0479">Metal-binding</keyword>
<dbReference type="AlphaFoldDB" id="A0A3P3FI94"/>
<feature type="binding site" evidence="21">
    <location>
        <position position="302"/>
    </location>
    <ligand>
        <name>Mg(2+)</name>
        <dbReference type="ChEBI" id="CHEBI:18420"/>
        <label>1</label>
    </ligand>
</feature>
<dbReference type="EMBL" id="RQXT01000024">
    <property type="protein sequence ID" value="RRH98405.1"/>
    <property type="molecule type" value="Genomic_DNA"/>
</dbReference>
<evidence type="ECO:0000256" key="17">
    <source>
        <dbReference type="ARBA" id="ARBA00060592"/>
    </source>
</evidence>
<dbReference type="FunFam" id="3.30.470.20:FF:000008">
    <property type="entry name" value="D-alanine--D-alanine ligase"/>
    <property type="match status" value="1"/>
</dbReference>
<comment type="function">
    <text evidence="2 18">Cell wall formation.</text>
</comment>
<dbReference type="PROSITE" id="PS50975">
    <property type="entry name" value="ATP_GRASP"/>
    <property type="match status" value="1"/>
</dbReference>
<dbReference type="PANTHER" id="PTHR23132:SF25">
    <property type="entry name" value="D-ALANINE--D-ALANINE LIGASE A"/>
    <property type="match status" value="1"/>
</dbReference>
<dbReference type="PANTHER" id="PTHR23132">
    <property type="entry name" value="D-ALANINE--D-ALANINE LIGASE"/>
    <property type="match status" value="1"/>
</dbReference>
<keyword evidence="10 22" id="KW-0067">ATP-binding</keyword>
<proteinExistence type="inferred from homology"/>
<dbReference type="EC" id="6.3.2.4" evidence="18"/>
<evidence type="ECO:0000313" key="25">
    <source>
        <dbReference type="Proteomes" id="UP000273786"/>
    </source>
</evidence>
<dbReference type="Gene3D" id="3.30.1490.20">
    <property type="entry name" value="ATP-grasp fold, A domain"/>
    <property type="match status" value="1"/>
</dbReference>
<evidence type="ECO:0000256" key="11">
    <source>
        <dbReference type="ARBA" id="ARBA00022842"/>
    </source>
</evidence>
<evidence type="ECO:0000256" key="16">
    <source>
        <dbReference type="ARBA" id="ARBA00047614"/>
    </source>
</evidence>
<reference evidence="24 25" key="1">
    <citation type="submission" date="2018-11" db="EMBL/GenBank/DDBJ databases">
        <title>the genome of Mesorhizobium tamadayense DSM 28320.</title>
        <authorList>
            <person name="Gao J."/>
        </authorList>
    </citation>
    <scope>NUCLEOTIDE SEQUENCE [LARGE SCALE GENOMIC DNA]</scope>
    <source>
        <strain evidence="24 25">DSM 28320</strain>
    </source>
</reference>
<keyword evidence="13 18" id="KW-0573">Peptidoglycan synthesis</keyword>
<comment type="cofactor">
    <cofactor evidence="1">
        <name>Mn(2+)</name>
        <dbReference type="ChEBI" id="CHEBI:29035"/>
    </cofactor>
</comment>
<dbReference type="InterPro" id="IPR011761">
    <property type="entry name" value="ATP-grasp"/>
</dbReference>
<dbReference type="GO" id="GO:0005829">
    <property type="term" value="C:cytosol"/>
    <property type="evidence" value="ECO:0007669"/>
    <property type="project" value="TreeGrafter"/>
</dbReference>
<dbReference type="GO" id="GO:0009252">
    <property type="term" value="P:peptidoglycan biosynthetic process"/>
    <property type="evidence" value="ECO:0007669"/>
    <property type="project" value="UniProtKB-UniRule"/>
</dbReference>
<dbReference type="Gene3D" id="3.30.470.20">
    <property type="entry name" value="ATP-grasp fold, B domain"/>
    <property type="match status" value="1"/>
</dbReference>
<keyword evidence="15 18" id="KW-0961">Cell wall biogenesis/degradation</keyword>
<dbReference type="InterPro" id="IPR000291">
    <property type="entry name" value="D-Ala_lig_Van_CS"/>
</dbReference>
<evidence type="ECO:0000256" key="20">
    <source>
        <dbReference type="PIRSR" id="PIRSR039102-2"/>
    </source>
</evidence>
<feature type="binding site" evidence="21">
    <location>
        <position position="315"/>
    </location>
    <ligand>
        <name>Mg(2+)</name>
        <dbReference type="ChEBI" id="CHEBI:18420"/>
        <label>2</label>
    </ligand>
</feature>
<evidence type="ECO:0000256" key="8">
    <source>
        <dbReference type="ARBA" id="ARBA00022723"/>
    </source>
</evidence>
<keyword evidence="9 20" id="KW-0547">Nucleotide-binding</keyword>
<dbReference type="GO" id="GO:0008716">
    <property type="term" value="F:D-alanine-D-alanine ligase activity"/>
    <property type="evidence" value="ECO:0007669"/>
    <property type="project" value="UniProtKB-UniRule"/>
</dbReference>
<dbReference type="NCBIfam" id="NF002528">
    <property type="entry name" value="PRK01966.1-4"/>
    <property type="match status" value="1"/>
</dbReference>
<keyword evidence="6 18" id="KW-0963">Cytoplasm</keyword>
<dbReference type="OrthoDB" id="9813261at2"/>
<dbReference type="InterPro" id="IPR005905">
    <property type="entry name" value="D_ala_D_ala"/>
</dbReference>
<evidence type="ECO:0000256" key="21">
    <source>
        <dbReference type="PIRSR" id="PIRSR039102-3"/>
    </source>
</evidence>
<dbReference type="NCBIfam" id="TIGR01205">
    <property type="entry name" value="D_ala_D_alaTIGR"/>
    <property type="match status" value="1"/>
</dbReference>
<protein>
    <recommendedName>
        <fullName evidence="18">D-alanine--D-alanine ligase</fullName>
        <ecNumber evidence="18">6.3.2.4</ecNumber>
    </recommendedName>
    <alternativeName>
        <fullName evidence="18">D-Ala-D-Ala ligase</fullName>
    </alternativeName>
    <alternativeName>
        <fullName evidence="18">D-alanylalanine synthetase</fullName>
    </alternativeName>
</protein>
<keyword evidence="14 21" id="KW-0464">Manganese</keyword>
<keyword evidence="12 18" id="KW-0133">Cell shape</keyword>
<feature type="active site" evidence="19">
    <location>
        <position position="20"/>
    </location>
</feature>
<evidence type="ECO:0000256" key="14">
    <source>
        <dbReference type="ARBA" id="ARBA00023211"/>
    </source>
</evidence>
<comment type="caution">
    <text evidence="24">The sequence shown here is derived from an EMBL/GenBank/DDBJ whole genome shotgun (WGS) entry which is preliminary data.</text>
</comment>
<gene>
    <name evidence="18" type="primary">ddl</name>
    <name evidence="24" type="ORF">EH240_19235</name>
</gene>
<evidence type="ECO:0000256" key="15">
    <source>
        <dbReference type="ARBA" id="ARBA00023316"/>
    </source>
</evidence>
<dbReference type="GO" id="GO:0071555">
    <property type="term" value="P:cell wall organization"/>
    <property type="evidence" value="ECO:0007669"/>
    <property type="project" value="UniProtKB-KW"/>
</dbReference>
<dbReference type="InterPro" id="IPR013815">
    <property type="entry name" value="ATP_grasp_subdomain_1"/>
</dbReference>
<evidence type="ECO:0000256" key="4">
    <source>
        <dbReference type="ARBA" id="ARBA00004752"/>
    </source>
</evidence>
<feature type="binding site" evidence="21">
    <location>
        <position position="317"/>
    </location>
    <ligand>
        <name>Mg(2+)</name>
        <dbReference type="ChEBI" id="CHEBI:18420"/>
        <label>2</label>
    </ligand>
</feature>
<dbReference type="GO" id="GO:0005524">
    <property type="term" value="F:ATP binding"/>
    <property type="evidence" value="ECO:0007669"/>
    <property type="project" value="UniProtKB-UniRule"/>
</dbReference>
<comment type="similarity">
    <text evidence="5 18">Belongs to the D-alanine--D-alanine ligase family.</text>
</comment>
<name>A0A3P3FI94_9HYPH</name>
<dbReference type="InterPro" id="IPR011095">
    <property type="entry name" value="Dala_Dala_lig_C"/>
</dbReference>
<feature type="binding site" evidence="20">
    <location>
        <begin position="187"/>
        <end position="188"/>
    </location>
    <ligand>
        <name>ATP</name>
        <dbReference type="ChEBI" id="CHEBI:30616"/>
    </ligand>
</feature>
<evidence type="ECO:0000256" key="5">
    <source>
        <dbReference type="ARBA" id="ARBA00010871"/>
    </source>
</evidence>
<dbReference type="PROSITE" id="PS00843">
    <property type="entry name" value="DALA_DALA_LIGASE_1"/>
    <property type="match status" value="1"/>
</dbReference>
<keyword evidence="7 18" id="KW-0436">Ligase</keyword>
<dbReference type="UniPathway" id="UPA00219"/>
<feature type="binding site" evidence="20">
    <location>
        <begin position="179"/>
        <end position="181"/>
    </location>
    <ligand>
        <name>ATP</name>
        <dbReference type="ChEBI" id="CHEBI:30616"/>
    </ligand>
</feature>
<feature type="binding site" evidence="21">
    <location>
        <position position="315"/>
    </location>
    <ligand>
        <name>Mg(2+)</name>
        <dbReference type="ChEBI" id="CHEBI:18420"/>
        <label>1</label>
    </ligand>
</feature>
<feature type="binding site" evidence="20">
    <location>
        <begin position="217"/>
        <end position="224"/>
    </location>
    <ligand>
        <name>ATP</name>
        <dbReference type="ChEBI" id="CHEBI:30616"/>
    </ligand>
</feature>
<dbReference type="PROSITE" id="PS00844">
    <property type="entry name" value="DALA_DALA_LIGASE_2"/>
    <property type="match status" value="1"/>
</dbReference>